<dbReference type="Pfam" id="PF00387">
    <property type="entry name" value="PI-PLC-Y"/>
    <property type="match status" value="1"/>
</dbReference>
<name>A0A4Y7Q712_9AGAM</name>
<proteinExistence type="predicted"/>
<evidence type="ECO:0000313" key="5">
    <source>
        <dbReference type="Proteomes" id="UP000294933"/>
    </source>
</evidence>
<comment type="catalytic activity">
    <reaction evidence="1">
        <text>a 1,2-diacyl-sn-glycero-3-phospho-(1D-myo-inositol-4,5-bisphosphate) + H2O = 1D-myo-inositol 1,4,5-trisphosphate + a 1,2-diacyl-sn-glycerol + H(+)</text>
        <dbReference type="Rhea" id="RHEA:33179"/>
        <dbReference type="ChEBI" id="CHEBI:15377"/>
        <dbReference type="ChEBI" id="CHEBI:15378"/>
        <dbReference type="ChEBI" id="CHEBI:17815"/>
        <dbReference type="ChEBI" id="CHEBI:58456"/>
        <dbReference type="ChEBI" id="CHEBI:203600"/>
        <dbReference type="EC" id="3.1.4.11"/>
    </reaction>
</comment>
<dbReference type="Pfam" id="PF00388">
    <property type="entry name" value="PI-PLC-X"/>
    <property type="match status" value="1"/>
</dbReference>
<keyword evidence="1" id="KW-0443">Lipid metabolism</keyword>
<dbReference type="GO" id="GO:0048015">
    <property type="term" value="P:phosphatidylinositol-mediated signaling"/>
    <property type="evidence" value="ECO:0007669"/>
    <property type="project" value="TreeGrafter"/>
</dbReference>
<feature type="compositionally biased region" description="Basic and acidic residues" evidence="2">
    <location>
        <begin position="249"/>
        <end position="260"/>
    </location>
</feature>
<dbReference type="InterPro" id="IPR017946">
    <property type="entry name" value="PLC-like_Pdiesterase_TIM-brl"/>
</dbReference>
<dbReference type="Gene3D" id="2.60.40.150">
    <property type="entry name" value="C2 domain"/>
    <property type="match status" value="1"/>
</dbReference>
<keyword evidence="1" id="KW-0442">Lipid degradation</keyword>
<dbReference type="GO" id="GO:0004435">
    <property type="term" value="F:phosphatidylinositol-4,5-bisphosphate phospholipase C activity"/>
    <property type="evidence" value="ECO:0007669"/>
    <property type="project" value="UniProtKB-EC"/>
</dbReference>
<dbReference type="PANTHER" id="PTHR10336">
    <property type="entry name" value="PHOSPHOINOSITIDE-SPECIFIC PHOSPHOLIPASE C FAMILY PROTEIN"/>
    <property type="match status" value="1"/>
</dbReference>
<dbReference type="Gene3D" id="3.20.20.190">
    <property type="entry name" value="Phosphatidylinositol (PI) phosphodiesterase"/>
    <property type="match status" value="1"/>
</dbReference>
<dbReference type="SUPFAM" id="SSF49562">
    <property type="entry name" value="C2 domain (Calcium/lipid-binding domain, CaLB)"/>
    <property type="match status" value="1"/>
</dbReference>
<evidence type="ECO:0000256" key="1">
    <source>
        <dbReference type="RuleBase" id="RU361133"/>
    </source>
</evidence>
<keyword evidence="1" id="KW-0378">Hydrolase</keyword>
<dbReference type="SMART" id="SM00148">
    <property type="entry name" value="PLCXc"/>
    <property type="match status" value="1"/>
</dbReference>
<accession>A0A4Y7Q712</accession>
<dbReference type="GO" id="GO:0051209">
    <property type="term" value="P:release of sequestered calcium ion into cytosol"/>
    <property type="evidence" value="ECO:0007669"/>
    <property type="project" value="TreeGrafter"/>
</dbReference>
<dbReference type="PROSITE" id="PS50007">
    <property type="entry name" value="PIPLC_X_DOMAIN"/>
    <property type="match status" value="1"/>
</dbReference>
<feature type="region of interest" description="Disordered" evidence="2">
    <location>
        <begin position="212"/>
        <end position="260"/>
    </location>
</feature>
<evidence type="ECO:0000259" key="3">
    <source>
        <dbReference type="PROSITE" id="PS50008"/>
    </source>
</evidence>
<sequence>MEDELEALYHELRFDTHLHYAPQNNPTSSSLRISPEISQFLVDHGESVEQLLSLPAIRAPTVPDTQPLTNYFISSSHNTYLLAGQLYGKASPSSYTHVLTTGGRCVEIDVWSSSSGPIVTHGYTLTAKLPFRDVCSAIGRAVERDREGWPVFVSLECHVGVEGQDELVGIMRECWGGLLVDSEVEGVQEGNVSPRDLRGRIVMMIEYYPAATITGPSDSDPPPPEPKEPKEDWESDSEPDEPNPNLTDEPSHIQTTDRHPKITPSLAALGIYARSMKPGKNWLTEQLNDPPHILLNISESLLLSLLKSSQALTSILAKSRQHLMRIYPRGTRIASGNQDPLKAWKAGAQVVALNWQEYDRGMMVNEAMFGGSAGWVCKSKSAPVMGQLDGGGNNLKKKLSVEVVGVSSLPSPKDTSFSIRVVALLLHPDQETKWKSKEVKCKDVKPEEGADALFNESCEFEFVDDGLSFIRLHVSKDELIHDEKLGIFCARVESLYTDTYRLVRLLNAKGKDTGATMLVRFSVSDV</sequence>
<dbReference type="EMBL" id="ML170170">
    <property type="protein sequence ID" value="TDL23427.1"/>
    <property type="molecule type" value="Genomic_DNA"/>
</dbReference>
<dbReference type="VEuPathDB" id="FungiDB:BD410DRAFT_857465"/>
<dbReference type="Proteomes" id="UP000294933">
    <property type="component" value="Unassembled WGS sequence"/>
</dbReference>
<dbReference type="SMART" id="SM00149">
    <property type="entry name" value="PLCYc"/>
    <property type="match status" value="1"/>
</dbReference>
<dbReference type="CDD" id="cd00275">
    <property type="entry name" value="C2_PLC_like"/>
    <property type="match status" value="1"/>
</dbReference>
<dbReference type="OrthoDB" id="269822at2759"/>
<dbReference type="EC" id="3.1.4.11" evidence="1"/>
<evidence type="ECO:0000313" key="4">
    <source>
        <dbReference type="EMBL" id="TDL23427.1"/>
    </source>
</evidence>
<evidence type="ECO:0000256" key="2">
    <source>
        <dbReference type="SAM" id="MobiDB-lite"/>
    </source>
</evidence>
<gene>
    <name evidence="4" type="ORF">BD410DRAFT_857465</name>
</gene>
<feature type="domain" description="PI-PLC Y-box" evidence="3">
    <location>
        <begin position="266"/>
        <end position="377"/>
    </location>
</feature>
<dbReference type="InterPro" id="IPR001192">
    <property type="entry name" value="PI-PLC_fam"/>
</dbReference>
<dbReference type="InterPro" id="IPR001711">
    <property type="entry name" value="PLipase_C_Pinositol-sp_Y"/>
</dbReference>
<protein>
    <recommendedName>
        <fullName evidence="1">Phosphoinositide phospholipase C</fullName>
        <ecNumber evidence="1">3.1.4.11</ecNumber>
    </recommendedName>
</protein>
<organism evidence="4 5">
    <name type="scientific">Rickenella mellea</name>
    <dbReference type="NCBI Taxonomy" id="50990"/>
    <lineage>
        <taxon>Eukaryota</taxon>
        <taxon>Fungi</taxon>
        <taxon>Dikarya</taxon>
        <taxon>Basidiomycota</taxon>
        <taxon>Agaricomycotina</taxon>
        <taxon>Agaricomycetes</taxon>
        <taxon>Hymenochaetales</taxon>
        <taxon>Rickenellaceae</taxon>
        <taxon>Rickenella</taxon>
    </lineage>
</organism>
<reference evidence="4 5" key="1">
    <citation type="submission" date="2018-06" db="EMBL/GenBank/DDBJ databases">
        <title>A transcriptomic atlas of mushroom development highlights an independent origin of complex multicellularity.</title>
        <authorList>
            <consortium name="DOE Joint Genome Institute"/>
            <person name="Krizsan K."/>
            <person name="Almasi E."/>
            <person name="Merenyi Z."/>
            <person name="Sahu N."/>
            <person name="Viragh M."/>
            <person name="Koszo T."/>
            <person name="Mondo S."/>
            <person name="Kiss B."/>
            <person name="Balint B."/>
            <person name="Kues U."/>
            <person name="Barry K."/>
            <person name="Hegedus J.C."/>
            <person name="Henrissat B."/>
            <person name="Johnson J."/>
            <person name="Lipzen A."/>
            <person name="Ohm R."/>
            <person name="Nagy I."/>
            <person name="Pangilinan J."/>
            <person name="Yan J."/>
            <person name="Xiong Y."/>
            <person name="Grigoriev I.V."/>
            <person name="Hibbett D.S."/>
            <person name="Nagy L.G."/>
        </authorList>
    </citation>
    <scope>NUCLEOTIDE SEQUENCE [LARGE SCALE GENOMIC DNA]</scope>
    <source>
        <strain evidence="4 5">SZMC22713</strain>
    </source>
</reference>
<dbReference type="GO" id="GO:0016042">
    <property type="term" value="P:lipid catabolic process"/>
    <property type="evidence" value="ECO:0007669"/>
    <property type="project" value="UniProtKB-KW"/>
</dbReference>
<dbReference type="SUPFAM" id="SSF51695">
    <property type="entry name" value="PLC-like phosphodiesterases"/>
    <property type="match status" value="1"/>
</dbReference>
<dbReference type="PANTHER" id="PTHR10336:SF169">
    <property type="entry name" value="PHOSPHOINOSITIDE PHOSPHOLIPASE C"/>
    <property type="match status" value="1"/>
</dbReference>
<dbReference type="PRINTS" id="PR00390">
    <property type="entry name" value="PHPHLIPASEC"/>
</dbReference>
<dbReference type="PROSITE" id="PS50008">
    <property type="entry name" value="PIPLC_Y_DOMAIN"/>
    <property type="match status" value="1"/>
</dbReference>
<dbReference type="InterPro" id="IPR000909">
    <property type="entry name" value="PLipase_C_PInositol-sp_X_dom"/>
</dbReference>
<dbReference type="AlphaFoldDB" id="A0A4Y7Q712"/>
<keyword evidence="5" id="KW-1185">Reference proteome</keyword>
<dbReference type="InterPro" id="IPR035892">
    <property type="entry name" value="C2_domain_sf"/>
</dbReference>
<dbReference type="STRING" id="50990.A0A4Y7Q712"/>